<keyword evidence="2" id="KW-0067">ATP-binding</keyword>
<gene>
    <name evidence="3" type="primary">zapE</name>
    <name evidence="3" type="ORF">SMD27_02635</name>
</gene>
<accession>A0ABU5E609</accession>
<dbReference type="PANTHER" id="PTHR12169">
    <property type="entry name" value="ATPASE N2B"/>
    <property type="match status" value="1"/>
</dbReference>
<dbReference type="Gene3D" id="3.40.50.300">
    <property type="entry name" value="P-loop containing nucleotide triphosphate hydrolases"/>
    <property type="match status" value="1"/>
</dbReference>
<dbReference type="PANTHER" id="PTHR12169:SF6">
    <property type="entry name" value="AFG1-LIKE ATPASE"/>
    <property type="match status" value="1"/>
</dbReference>
<evidence type="ECO:0000313" key="3">
    <source>
        <dbReference type="EMBL" id="MDY0881728.1"/>
    </source>
</evidence>
<dbReference type="NCBIfam" id="NF040713">
    <property type="entry name" value="ZapE"/>
    <property type="match status" value="1"/>
</dbReference>
<dbReference type="InterPro" id="IPR005654">
    <property type="entry name" value="ATPase_AFG1-like"/>
</dbReference>
<dbReference type="Proteomes" id="UP001279642">
    <property type="component" value="Unassembled WGS sequence"/>
</dbReference>
<dbReference type="RefSeq" id="WP_320506780.1">
    <property type="nucleotide sequence ID" value="NZ_JAXCLW010000001.1"/>
</dbReference>
<comment type="caution">
    <text evidence="3">The sequence shown here is derived from an EMBL/GenBank/DDBJ whole genome shotgun (WGS) entry which is preliminary data.</text>
</comment>
<keyword evidence="3" id="KW-0132">Cell division</keyword>
<sequence length="391" mass="44577">MHIDRVAAFHVSDALVSSMTEEGPLAAYRARQRDGQLQHDAAQLLAAEKLQSLFNALRNYQPEAQATSWRERLGLSRRREVDAPQGLYIFGGVGRGKSMLMDLFFASAPVEKKRRVHFHAFMLEVHDTLHHWRQEKPKQVDLMPALADKLAAESTLLCFDEFHVTNIADAMILGRLFEALFERGVVVVATSNWAPDDLYKDGLQRERFLPFIDLLKQKLDVLELDGARDYRLRRLKDMRVYHYPLGELAARHMRDTFARLTGGKEPTSRTLTVQQRKVDIPRQAGSVAWFDFVDLCAKPLGAADYLAIATHYSVVLVDNVPRLSADLRDQARRFMVLIDELYEHKVMAVIAAADAPERLYPSGDGAFEFERTVSRLNEMQSVDYLSRPHLT</sequence>
<dbReference type="SUPFAM" id="SSF52540">
    <property type="entry name" value="P-loop containing nucleoside triphosphate hydrolases"/>
    <property type="match status" value="1"/>
</dbReference>
<protein>
    <submittedName>
        <fullName evidence="3">Cell division protein ZapE</fullName>
    </submittedName>
</protein>
<dbReference type="Pfam" id="PF03969">
    <property type="entry name" value="AFG1_ATPase"/>
    <property type="match status" value="1"/>
</dbReference>
<organism evidence="3 4">
    <name type="scientific">Dongia soli</name>
    <dbReference type="NCBI Taxonomy" id="600628"/>
    <lineage>
        <taxon>Bacteria</taxon>
        <taxon>Pseudomonadati</taxon>
        <taxon>Pseudomonadota</taxon>
        <taxon>Alphaproteobacteria</taxon>
        <taxon>Rhodospirillales</taxon>
        <taxon>Dongiaceae</taxon>
        <taxon>Dongia</taxon>
    </lineage>
</organism>
<keyword evidence="3" id="KW-0131">Cell cycle</keyword>
<evidence type="ECO:0000256" key="1">
    <source>
        <dbReference type="ARBA" id="ARBA00022741"/>
    </source>
</evidence>
<keyword evidence="4" id="KW-1185">Reference proteome</keyword>
<proteinExistence type="predicted"/>
<dbReference type="InterPro" id="IPR027417">
    <property type="entry name" value="P-loop_NTPase"/>
</dbReference>
<evidence type="ECO:0000256" key="2">
    <source>
        <dbReference type="ARBA" id="ARBA00022840"/>
    </source>
</evidence>
<dbReference type="GO" id="GO:0051301">
    <property type="term" value="P:cell division"/>
    <property type="evidence" value="ECO:0007669"/>
    <property type="project" value="UniProtKB-KW"/>
</dbReference>
<keyword evidence="1" id="KW-0547">Nucleotide-binding</keyword>
<reference evidence="3 4" key="1">
    <citation type="journal article" date="2016" name="Antonie Van Leeuwenhoek">
        <title>Dongia soli sp. nov., isolated from soil from Dokdo, Korea.</title>
        <authorList>
            <person name="Kim D.U."/>
            <person name="Lee H."/>
            <person name="Kim H."/>
            <person name="Kim S.G."/>
            <person name="Ka J.O."/>
        </authorList>
    </citation>
    <scope>NUCLEOTIDE SEQUENCE [LARGE SCALE GENOMIC DNA]</scope>
    <source>
        <strain evidence="3 4">D78</strain>
    </source>
</reference>
<dbReference type="EMBL" id="JAXCLW010000001">
    <property type="protein sequence ID" value="MDY0881728.1"/>
    <property type="molecule type" value="Genomic_DNA"/>
</dbReference>
<name>A0ABU5E609_9PROT</name>
<evidence type="ECO:0000313" key="4">
    <source>
        <dbReference type="Proteomes" id="UP001279642"/>
    </source>
</evidence>